<dbReference type="EMBL" id="WHNZ01000048">
    <property type="protein sequence ID" value="NOV02862.1"/>
    <property type="molecule type" value="Genomic_DNA"/>
</dbReference>
<evidence type="ECO:0000313" key="2">
    <source>
        <dbReference type="Proteomes" id="UP000618579"/>
    </source>
</evidence>
<keyword evidence="2" id="KW-1185">Reference proteome</keyword>
<dbReference type="Proteomes" id="UP000618579">
    <property type="component" value="Unassembled WGS sequence"/>
</dbReference>
<organism evidence="1 2">
    <name type="scientific">Paenibacillus planticolens</name>
    <dbReference type="NCBI Taxonomy" id="2654976"/>
    <lineage>
        <taxon>Bacteria</taxon>
        <taxon>Bacillati</taxon>
        <taxon>Bacillota</taxon>
        <taxon>Bacilli</taxon>
        <taxon>Bacillales</taxon>
        <taxon>Paenibacillaceae</taxon>
        <taxon>Paenibacillus</taxon>
    </lineage>
</organism>
<evidence type="ECO:0000313" key="1">
    <source>
        <dbReference type="EMBL" id="NOV02862.1"/>
    </source>
</evidence>
<dbReference type="RefSeq" id="WP_171685686.1">
    <property type="nucleotide sequence ID" value="NZ_WHNZ01000048.1"/>
</dbReference>
<gene>
    <name evidence="1" type="ORF">GC097_22930</name>
</gene>
<proteinExistence type="predicted"/>
<comment type="caution">
    <text evidence="1">The sequence shown here is derived from an EMBL/GenBank/DDBJ whole genome shotgun (WGS) entry which is preliminary data.</text>
</comment>
<protein>
    <submittedName>
        <fullName evidence="1">Uncharacterized protein</fullName>
    </submittedName>
</protein>
<reference evidence="1 2" key="1">
    <citation type="submission" date="2019-10" db="EMBL/GenBank/DDBJ databases">
        <title>Description of Paenibacillus pedi sp. nov.</title>
        <authorList>
            <person name="Carlier A."/>
            <person name="Qi S."/>
        </authorList>
    </citation>
    <scope>NUCLEOTIDE SEQUENCE [LARGE SCALE GENOMIC DNA]</scope>
    <source>
        <strain evidence="1 2">LMG 31457</strain>
    </source>
</reference>
<name>A0ABX1ZS19_9BACL</name>
<accession>A0ABX1ZS19</accession>
<sequence length="68" mass="8339">MSNNEEIYSQYPRRIRDFQELSTIKPNEWTEIELRFNHRQMSDLSPWLNEQGNHIHSQILQEIERRGV</sequence>